<evidence type="ECO:0000256" key="5">
    <source>
        <dbReference type="ARBA" id="ARBA00023136"/>
    </source>
</evidence>
<feature type="region of interest" description="Disordered" evidence="6">
    <location>
        <begin position="366"/>
        <end position="452"/>
    </location>
</feature>
<gene>
    <name evidence="8" type="ORF">RHGRI_034034</name>
</gene>
<feature type="compositionally biased region" description="Low complexity" evidence="6">
    <location>
        <begin position="423"/>
        <end position="437"/>
    </location>
</feature>
<comment type="similarity">
    <text evidence="2">Belongs to the TatC family.</text>
</comment>
<accession>A0AAV6HZH3</accession>
<comment type="subcellular location">
    <subcellularLocation>
        <location evidence="1">Membrane</location>
        <topology evidence="1">Multi-pass membrane protein</topology>
    </subcellularLocation>
</comment>
<dbReference type="GO" id="GO:0043953">
    <property type="term" value="P:protein transport by the Tat complex"/>
    <property type="evidence" value="ECO:0007669"/>
    <property type="project" value="TreeGrafter"/>
</dbReference>
<keyword evidence="4 7" id="KW-1133">Transmembrane helix</keyword>
<evidence type="ECO:0000256" key="2">
    <source>
        <dbReference type="ARBA" id="ARBA00008882"/>
    </source>
</evidence>
<feature type="compositionally biased region" description="Pro residues" evidence="6">
    <location>
        <begin position="372"/>
        <end position="385"/>
    </location>
</feature>
<evidence type="ECO:0000256" key="7">
    <source>
        <dbReference type="SAM" id="Phobius"/>
    </source>
</evidence>
<feature type="compositionally biased region" description="Polar residues" evidence="6">
    <location>
        <begin position="413"/>
        <end position="422"/>
    </location>
</feature>
<proteinExistence type="inferred from homology"/>
<evidence type="ECO:0000313" key="9">
    <source>
        <dbReference type="Proteomes" id="UP000823749"/>
    </source>
</evidence>
<feature type="compositionally biased region" description="Basic residues" evidence="6">
    <location>
        <begin position="390"/>
        <end position="409"/>
    </location>
</feature>
<keyword evidence="5 7" id="KW-0472">Membrane</keyword>
<feature type="transmembrane region" description="Helical" evidence="7">
    <location>
        <begin position="249"/>
        <end position="277"/>
    </location>
</feature>
<organism evidence="8 9">
    <name type="scientific">Rhododendron griersonianum</name>
    <dbReference type="NCBI Taxonomy" id="479676"/>
    <lineage>
        <taxon>Eukaryota</taxon>
        <taxon>Viridiplantae</taxon>
        <taxon>Streptophyta</taxon>
        <taxon>Embryophyta</taxon>
        <taxon>Tracheophyta</taxon>
        <taxon>Spermatophyta</taxon>
        <taxon>Magnoliopsida</taxon>
        <taxon>eudicotyledons</taxon>
        <taxon>Gunneridae</taxon>
        <taxon>Pentapetalae</taxon>
        <taxon>asterids</taxon>
        <taxon>Ericales</taxon>
        <taxon>Ericaceae</taxon>
        <taxon>Ericoideae</taxon>
        <taxon>Rhodoreae</taxon>
        <taxon>Rhododendron</taxon>
    </lineage>
</organism>
<dbReference type="PRINTS" id="PR01840">
    <property type="entry name" value="TATCFAMILY"/>
</dbReference>
<evidence type="ECO:0000256" key="1">
    <source>
        <dbReference type="ARBA" id="ARBA00004141"/>
    </source>
</evidence>
<feature type="transmembrane region" description="Helical" evidence="7">
    <location>
        <begin position="166"/>
        <end position="184"/>
    </location>
</feature>
<dbReference type="Pfam" id="PF00902">
    <property type="entry name" value="TatC"/>
    <property type="match status" value="1"/>
</dbReference>
<dbReference type="InterPro" id="IPR002033">
    <property type="entry name" value="TatC"/>
</dbReference>
<evidence type="ECO:0000256" key="3">
    <source>
        <dbReference type="ARBA" id="ARBA00022692"/>
    </source>
</evidence>
<dbReference type="Proteomes" id="UP000823749">
    <property type="component" value="Chromosome 12"/>
</dbReference>
<reference evidence="8" key="1">
    <citation type="submission" date="2020-08" db="EMBL/GenBank/DDBJ databases">
        <title>Plant Genome Project.</title>
        <authorList>
            <person name="Zhang R.-G."/>
        </authorList>
    </citation>
    <scope>NUCLEOTIDE SEQUENCE</scope>
    <source>
        <strain evidence="8">WSP0</strain>
        <tissue evidence="8">Leaf</tissue>
    </source>
</reference>
<dbReference type="PANTHER" id="PTHR30371:SF0">
    <property type="entry name" value="SEC-INDEPENDENT PROTEIN TRANSLOCASE PROTEIN TATC, CHLOROPLASTIC-RELATED"/>
    <property type="match status" value="1"/>
</dbReference>
<evidence type="ECO:0008006" key="10">
    <source>
        <dbReference type="Google" id="ProtNLM"/>
    </source>
</evidence>
<protein>
    <recommendedName>
        <fullName evidence="10">Sec-independent protein translocase protein TATC, chloroplastic</fullName>
    </recommendedName>
</protein>
<dbReference type="PANTHER" id="PTHR30371">
    <property type="entry name" value="SEC-INDEPENDENT PROTEIN TRANSLOCASE PROTEIN TATC"/>
    <property type="match status" value="1"/>
</dbReference>
<feature type="transmembrane region" description="Helical" evidence="7">
    <location>
        <begin position="217"/>
        <end position="242"/>
    </location>
</feature>
<dbReference type="EMBL" id="JACTNZ010000012">
    <property type="protein sequence ID" value="KAG5521673.1"/>
    <property type="molecule type" value="Genomic_DNA"/>
</dbReference>
<sequence length="452" mass="49548">MGSTSALSSHLHLINAHCPFKSLNSSRNQRTSLLFNRRKSKFGASLKREPKRFNKFACFAVDDELIKQQELLGGGGVGSAVEEKPGIKDPCVPSMFAVVSNSGPSLADCPRVVHDGDDGSTEAMLQTDDPTKGSALYEFLYPSKELLPDDKEMSIFDHLEELRERIIVSVLAVGAAILGCFAFSKELVLVLEAPVKEQGVRFLQLGPGEFFFTTLKVSGYCGLLLGSPIILYEIIAFVLPGLTKAERGFLGPIVLGSSVLFYAGISFSYLVLTPAALNFFVSYAEGAVESLWSIDQYFEFVLVLMFSTGLSFQTFHSIRSYKDPWDSLLAFLYSSNIHIIFTSEREKLKPRKIKSSAQSFAVLQSDLRSDPSRPPSVLCPPPSPPAIRRGLPHLHPRRIRRQRDRRLHLIRSTPASSLTSGRPSASASALTTTSPTTTSPPAPFPSAKINLC</sequence>
<dbReference type="NCBIfam" id="TIGR00945">
    <property type="entry name" value="tatC"/>
    <property type="match status" value="1"/>
</dbReference>
<keyword evidence="9" id="KW-1185">Reference proteome</keyword>
<evidence type="ECO:0000256" key="6">
    <source>
        <dbReference type="SAM" id="MobiDB-lite"/>
    </source>
</evidence>
<dbReference type="GO" id="GO:0009977">
    <property type="term" value="F:proton motive force dependent protein transmembrane transporter activity"/>
    <property type="evidence" value="ECO:0007669"/>
    <property type="project" value="TreeGrafter"/>
</dbReference>
<dbReference type="AlphaFoldDB" id="A0AAV6HZH3"/>
<dbReference type="GO" id="GO:0033281">
    <property type="term" value="C:TAT protein transport complex"/>
    <property type="evidence" value="ECO:0007669"/>
    <property type="project" value="TreeGrafter"/>
</dbReference>
<evidence type="ECO:0000256" key="4">
    <source>
        <dbReference type="ARBA" id="ARBA00022989"/>
    </source>
</evidence>
<dbReference type="GO" id="GO:0065002">
    <property type="term" value="P:intracellular protein transmembrane transport"/>
    <property type="evidence" value="ECO:0007669"/>
    <property type="project" value="TreeGrafter"/>
</dbReference>
<comment type="caution">
    <text evidence="8">The sequence shown here is derived from an EMBL/GenBank/DDBJ whole genome shotgun (WGS) entry which is preliminary data.</text>
</comment>
<keyword evidence="3 7" id="KW-0812">Transmembrane</keyword>
<evidence type="ECO:0000313" key="8">
    <source>
        <dbReference type="EMBL" id="KAG5521673.1"/>
    </source>
</evidence>
<name>A0AAV6HZH3_9ERIC</name>